<protein>
    <submittedName>
        <fullName evidence="3">ComF family protein</fullName>
    </submittedName>
</protein>
<organism evidence="3 4">
    <name type="scientific">Thalassotalea algicola</name>
    <dbReference type="NCBI Taxonomy" id="2716224"/>
    <lineage>
        <taxon>Bacteria</taxon>
        <taxon>Pseudomonadati</taxon>
        <taxon>Pseudomonadota</taxon>
        <taxon>Gammaproteobacteria</taxon>
        <taxon>Alteromonadales</taxon>
        <taxon>Colwelliaceae</taxon>
        <taxon>Thalassotalea</taxon>
    </lineage>
</organism>
<keyword evidence="4" id="KW-1185">Reference proteome</keyword>
<comment type="similarity">
    <text evidence="1">Belongs to the ComF/GntX family.</text>
</comment>
<evidence type="ECO:0000313" key="4">
    <source>
        <dbReference type="Proteomes" id="UP000568664"/>
    </source>
</evidence>
<dbReference type="Proteomes" id="UP000568664">
    <property type="component" value="Unassembled WGS sequence"/>
</dbReference>
<dbReference type="InterPro" id="IPR000836">
    <property type="entry name" value="PRTase_dom"/>
</dbReference>
<sequence length="236" mass="27321">MLLQGIVRQAKQLLGQVSCCEICDETLNEDSFICQFCLNTLPKFDLLKIDSDLLNRPEIHQIFKRRYFHHLVSICPYQYPINQWITNYKYKRQLRFQHLCSKLLEFQLNILKSMPFINKPDIIIPVPIHIKKWQGRGFNQCLGLAKTAAKLYDLPVSDDLIYRIKSNAAQVTMSGAQRRKSLKNNFAFTNTVDLRKKHIWLIDDVVTTGATANEISRLLQTANAQRITLITLAISL</sequence>
<reference evidence="3 4" key="1">
    <citation type="submission" date="2020-04" db="EMBL/GenBank/DDBJ databases">
        <title>Thalassotalea sp. M1531, isolated from the surface of marine red alga.</title>
        <authorList>
            <person name="Pang L."/>
            <person name="Lu D.-C."/>
        </authorList>
    </citation>
    <scope>NUCLEOTIDE SEQUENCE [LARGE SCALE GENOMIC DNA]</scope>
    <source>
        <strain evidence="3 4">M1531</strain>
    </source>
</reference>
<dbReference type="InterPro" id="IPR051910">
    <property type="entry name" value="ComF/GntX_DNA_util-trans"/>
</dbReference>
<name>A0A7Y0LEE8_9GAMM</name>
<dbReference type="Pfam" id="PF00156">
    <property type="entry name" value="Pribosyltran"/>
    <property type="match status" value="1"/>
</dbReference>
<dbReference type="EMBL" id="JABBXH010000006">
    <property type="protein sequence ID" value="NMP33024.1"/>
    <property type="molecule type" value="Genomic_DNA"/>
</dbReference>
<dbReference type="Gene3D" id="3.40.50.2020">
    <property type="match status" value="1"/>
</dbReference>
<evidence type="ECO:0000259" key="2">
    <source>
        <dbReference type="Pfam" id="PF00156"/>
    </source>
</evidence>
<evidence type="ECO:0000313" key="3">
    <source>
        <dbReference type="EMBL" id="NMP33024.1"/>
    </source>
</evidence>
<feature type="domain" description="Phosphoribosyltransferase" evidence="2">
    <location>
        <begin position="148"/>
        <end position="233"/>
    </location>
</feature>
<dbReference type="AlphaFoldDB" id="A0A7Y0LEE8"/>
<evidence type="ECO:0000256" key="1">
    <source>
        <dbReference type="ARBA" id="ARBA00008007"/>
    </source>
</evidence>
<dbReference type="PANTHER" id="PTHR47505">
    <property type="entry name" value="DNA UTILIZATION PROTEIN YHGH"/>
    <property type="match status" value="1"/>
</dbReference>
<comment type="caution">
    <text evidence="3">The sequence shown here is derived from an EMBL/GenBank/DDBJ whole genome shotgun (WGS) entry which is preliminary data.</text>
</comment>
<dbReference type="CDD" id="cd06223">
    <property type="entry name" value="PRTases_typeI"/>
    <property type="match status" value="1"/>
</dbReference>
<dbReference type="InterPro" id="IPR029057">
    <property type="entry name" value="PRTase-like"/>
</dbReference>
<proteinExistence type="inferred from homology"/>
<dbReference type="PANTHER" id="PTHR47505:SF1">
    <property type="entry name" value="DNA UTILIZATION PROTEIN YHGH"/>
    <property type="match status" value="1"/>
</dbReference>
<accession>A0A7Y0LEE8</accession>
<gene>
    <name evidence="3" type="ORF">HII17_15815</name>
</gene>
<dbReference type="RefSeq" id="WP_169076349.1">
    <property type="nucleotide sequence ID" value="NZ_JABBXH010000006.1"/>
</dbReference>
<dbReference type="SUPFAM" id="SSF53271">
    <property type="entry name" value="PRTase-like"/>
    <property type="match status" value="1"/>
</dbReference>